<dbReference type="SUPFAM" id="SSF56300">
    <property type="entry name" value="Metallo-dependent phosphatases"/>
    <property type="match status" value="1"/>
</dbReference>
<evidence type="ECO:0000256" key="2">
    <source>
        <dbReference type="ARBA" id="ARBA00011322"/>
    </source>
</evidence>
<dbReference type="InterPro" id="IPR026843">
    <property type="entry name" value="SbcD_C"/>
</dbReference>
<feature type="domain" description="Calcineurin-like phosphoesterase" evidence="8">
    <location>
        <begin position="1"/>
        <end position="183"/>
    </location>
</feature>
<evidence type="ECO:0000259" key="9">
    <source>
        <dbReference type="Pfam" id="PF12320"/>
    </source>
</evidence>
<comment type="subunit">
    <text evidence="2 7">Heterodimer of SbcC and SbcD.</text>
</comment>
<evidence type="ECO:0000256" key="7">
    <source>
        <dbReference type="RuleBase" id="RU363069"/>
    </source>
</evidence>
<proteinExistence type="inferred from homology"/>
<dbReference type="PANTHER" id="PTHR30337:SF0">
    <property type="entry name" value="NUCLEASE SBCCD SUBUNIT D"/>
    <property type="match status" value="1"/>
</dbReference>
<keyword evidence="7" id="KW-0255">Endonuclease</keyword>
<keyword evidence="5 7" id="KW-0378">Hydrolase</keyword>
<sequence>MKFIHTSDWHIGRQLHNQSLLDDQRHVLDQIVSLAKTYEVDALIVAGDIYDRSVPPANAVALLDEVLNEFIALGIDVIMIAGNHDGHERLGFAARQMQASGLHIIGPLAPKVSPIRLSSGSGDAIFYPLPYAEPATVRQILDCEASSHEAAMVELLKQVHEHDSQGLPKVVIGHCFLDGGSESDSERPLSIGGADKISPKHFQPFAYTALGHLHGPQYKGAEQVRYSGSILKYSFSEQHQHKSVTLVELNSGSPASMTLLPLSPLRDVRIIEGALDDLLKQGVKDPGREDYLMVRLLDKHAILDAMGKLRSVYPNVLHLERTGLMANNEQLAIASDHIKKGELEMFKDFFTQVSGDPLNEAQLELLTQTLDELHKGEAER</sequence>
<evidence type="ECO:0000256" key="3">
    <source>
        <dbReference type="ARBA" id="ARBA00013365"/>
    </source>
</evidence>
<evidence type="ECO:0000259" key="8">
    <source>
        <dbReference type="Pfam" id="PF00149"/>
    </source>
</evidence>
<keyword evidence="6 7" id="KW-0269">Exonuclease</keyword>
<dbReference type="InterPro" id="IPR041796">
    <property type="entry name" value="Mre11_N"/>
</dbReference>
<keyword evidence="11" id="KW-1185">Reference proteome</keyword>
<dbReference type="GO" id="GO:0008408">
    <property type="term" value="F:3'-5' exonuclease activity"/>
    <property type="evidence" value="ECO:0007669"/>
    <property type="project" value="InterPro"/>
</dbReference>
<accession>A0A6L7HXJ7</accession>
<comment type="function">
    <text evidence="7">SbcCD cleaves DNA hairpin structures. These structures can inhibit DNA replication and are intermediates in certain DNA recombination reactions. The complex acts as a 3'-&gt;5' double strand exonuclease that can open hairpins. It also has a 5' single-strand endonuclease activity.</text>
</comment>
<dbReference type="InterPro" id="IPR050535">
    <property type="entry name" value="DNA_Repair-Maintenance_Comp"/>
</dbReference>
<evidence type="ECO:0000256" key="1">
    <source>
        <dbReference type="ARBA" id="ARBA00010555"/>
    </source>
</evidence>
<protein>
    <recommendedName>
        <fullName evidence="3 7">Nuclease SbcCD subunit D</fullName>
    </recommendedName>
</protein>
<keyword evidence="7" id="KW-0235">DNA replication</keyword>
<comment type="similarity">
    <text evidence="1 7">Belongs to the SbcD family.</text>
</comment>
<dbReference type="Gene3D" id="3.60.21.10">
    <property type="match status" value="1"/>
</dbReference>
<reference evidence="10 11" key="1">
    <citation type="submission" date="2019-12" db="EMBL/GenBank/DDBJ databases">
        <title>Shewanella insulae sp. nov., isolated from a tidal flat.</title>
        <authorList>
            <person name="Yoon J.-H."/>
        </authorList>
    </citation>
    <scope>NUCLEOTIDE SEQUENCE [LARGE SCALE GENOMIC DNA]</scope>
    <source>
        <strain evidence="10 11">JBTF-M18</strain>
    </source>
</reference>
<dbReference type="NCBIfam" id="TIGR00619">
    <property type="entry name" value="sbcd"/>
    <property type="match status" value="1"/>
</dbReference>
<dbReference type="CDD" id="cd00840">
    <property type="entry name" value="MPP_Mre11_N"/>
    <property type="match status" value="1"/>
</dbReference>
<dbReference type="Pfam" id="PF00149">
    <property type="entry name" value="Metallophos"/>
    <property type="match status" value="1"/>
</dbReference>
<dbReference type="Pfam" id="PF12320">
    <property type="entry name" value="SbcD_C"/>
    <property type="match status" value="1"/>
</dbReference>
<feature type="domain" description="Nuclease SbcCD subunit D C-terminal" evidence="9">
    <location>
        <begin position="264"/>
        <end position="353"/>
    </location>
</feature>
<keyword evidence="4 7" id="KW-0540">Nuclease</keyword>
<dbReference type="AlphaFoldDB" id="A0A6L7HXJ7"/>
<evidence type="ECO:0000256" key="4">
    <source>
        <dbReference type="ARBA" id="ARBA00022722"/>
    </source>
</evidence>
<keyword evidence="7" id="KW-0233">DNA recombination</keyword>
<organism evidence="10 11">
    <name type="scientific">Shewanella insulae</name>
    <dbReference type="NCBI Taxonomy" id="2681496"/>
    <lineage>
        <taxon>Bacteria</taxon>
        <taxon>Pseudomonadati</taxon>
        <taxon>Pseudomonadota</taxon>
        <taxon>Gammaproteobacteria</taxon>
        <taxon>Alteromonadales</taxon>
        <taxon>Shewanellaceae</taxon>
        <taxon>Shewanella</taxon>
    </lineage>
</organism>
<dbReference type="RefSeq" id="WP_160795872.1">
    <property type="nucleotide sequence ID" value="NZ_WRPA01000008.1"/>
</dbReference>
<gene>
    <name evidence="7 10" type="primary">sbcD</name>
    <name evidence="10" type="ORF">GNT65_10270</name>
</gene>
<dbReference type="InterPro" id="IPR029052">
    <property type="entry name" value="Metallo-depent_PP-like"/>
</dbReference>
<dbReference type="PANTHER" id="PTHR30337">
    <property type="entry name" value="COMPONENT OF ATP-DEPENDENT DSDNA EXONUCLEASE"/>
    <property type="match status" value="1"/>
</dbReference>
<dbReference type="Proteomes" id="UP000474778">
    <property type="component" value="Unassembled WGS sequence"/>
</dbReference>
<dbReference type="GO" id="GO:0006260">
    <property type="term" value="P:DNA replication"/>
    <property type="evidence" value="ECO:0007669"/>
    <property type="project" value="UniProtKB-KW"/>
</dbReference>
<evidence type="ECO:0000313" key="11">
    <source>
        <dbReference type="Proteomes" id="UP000474778"/>
    </source>
</evidence>
<comment type="caution">
    <text evidence="10">The sequence shown here is derived from an EMBL/GenBank/DDBJ whole genome shotgun (WGS) entry which is preliminary data.</text>
</comment>
<evidence type="ECO:0000256" key="5">
    <source>
        <dbReference type="ARBA" id="ARBA00022801"/>
    </source>
</evidence>
<dbReference type="InterPro" id="IPR004593">
    <property type="entry name" value="SbcD"/>
</dbReference>
<dbReference type="GO" id="GO:0006310">
    <property type="term" value="P:DNA recombination"/>
    <property type="evidence" value="ECO:0007669"/>
    <property type="project" value="UniProtKB-KW"/>
</dbReference>
<evidence type="ECO:0000313" key="10">
    <source>
        <dbReference type="EMBL" id="MXR69052.1"/>
    </source>
</evidence>
<name>A0A6L7HXJ7_9GAMM</name>
<dbReference type="GO" id="GO:0004519">
    <property type="term" value="F:endonuclease activity"/>
    <property type="evidence" value="ECO:0007669"/>
    <property type="project" value="UniProtKB-KW"/>
</dbReference>
<dbReference type="InterPro" id="IPR004843">
    <property type="entry name" value="Calcineurin-like_PHP"/>
</dbReference>
<evidence type="ECO:0000256" key="6">
    <source>
        <dbReference type="ARBA" id="ARBA00022839"/>
    </source>
</evidence>
<dbReference type="EMBL" id="WRPA01000008">
    <property type="protein sequence ID" value="MXR69052.1"/>
    <property type="molecule type" value="Genomic_DNA"/>
</dbReference>